<dbReference type="SMART" id="SM00471">
    <property type="entry name" value="HDc"/>
    <property type="match status" value="1"/>
</dbReference>
<evidence type="ECO:0000313" key="3">
    <source>
        <dbReference type="EMBL" id="MCQ9209278.1"/>
    </source>
</evidence>
<dbReference type="RefSeq" id="WP_256944383.1">
    <property type="nucleotide sequence ID" value="NZ_JANHNZ010000001.1"/>
</dbReference>
<sequence length="465" mass="53733">MEWKKLLSNQRLSGKVGPYRNEFDDDYKRIITSPAFRRLQDKTQVFPLERNDFIHTRLTHSLEVAMIGRSLVKDIVAGLEEELATKANSHLTQSKLEMVEHVDEIARIIECAGLLHDIGNPPYGHFGEDSIRQWFKLRLPKFLPKDDPISKQLLDSPFIHDLYNFDGNAQTLRTITKLHEFKGVFDGMDLTMATMNSIIKYTRLSDQEPGKDIASKKMGYFYAERDIYERISQATGAVNVRHPLTFILEAADDIAYLVADIEDAINKGILRFSDVRKALLENLTEDTNKALFSVQIRQLLDDSYRDDFSINRFFVELRNKLTSSAQHSFIQHYGDIMEGTYQEDLFYQSWAADLYNCLREISTNYIYDHKNVLRLEISGYTTLTSLLETFIPPLIKYDTGATLSYVDQKLIKLISDSQKASYHYFSQHKTPVEKLYLRMLLATDFISGMTDSYAQNLYLNLQGIK</sequence>
<dbReference type="InterPro" id="IPR050135">
    <property type="entry name" value="dGTPase-like"/>
</dbReference>
<dbReference type="Gene3D" id="1.10.3410.10">
    <property type="entry name" value="putative deoxyguanosinetriphosphate triphosphohydrolase like domain"/>
    <property type="match status" value="1"/>
</dbReference>
<reference evidence="3" key="1">
    <citation type="submission" date="2022-07" db="EMBL/GenBank/DDBJ databases">
        <authorList>
            <person name="Jung M.-Y."/>
            <person name="Lee M."/>
        </authorList>
    </citation>
    <scope>NUCLEOTIDE SEQUENCE</scope>
    <source>
        <strain evidence="3">S8</strain>
    </source>
</reference>
<dbReference type="Pfam" id="PF01966">
    <property type="entry name" value="HD"/>
    <property type="match status" value="1"/>
</dbReference>
<gene>
    <name evidence="3" type="ORF">NPA36_01685</name>
</gene>
<dbReference type="PROSITE" id="PS51831">
    <property type="entry name" value="HD"/>
    <property type="match status" value="1"/>
</dbReference>
<name>A0ABT1WL71_9LACT</name>
<dbReference type="EMBL" id="JANHNZ010000001">
    <property type="protein sequence ID" value="MCQ9209278.1"/>
    <property type="molecule type" value="Genomic_DNA"/>
</dbReference>
<dbReference type="NCBIfam" id="NF002205">
    <property type="entry name" value="PRK01096.1"/>
    <property type="match status" value="1"/>
</dbReference>
<keyword evidence="4" id="KW-1185">Reference proteome</keyword>
<dbReference type="PANTHER" id="PTHR11373:SF32">
    <property type="entry name" value="DEOXYGUANOSINETRIPHOSPHATE TRIPHOSPHOHYDROLASE"/>
    <property type="match status" value="1"/>
</dbReference>
<comment type="caution">
    <text evidence="3">The sequence shown here is derived from an EMBL/GenBank/DDBJ whole genome shotgun (WGS) entry which is preliminary data.</text>
</comment>
<proteinExistence type="predicted"/>
<accession>A0ABT1WL71</accession>
<dbReference type="InterPro" id="IPR006261">
    <property type="entry name" value="dGTPase"/>
</dbReference>
<dbReference type="InterPro" id="IPR006674">
    <property type="entry name" value="HD_domain"/>
</dbReference>
<dbReference type="InterPro" id="IPR003607">
    <property type="entry name" value="HD/PDEase_dom"/>
</dbReference>
<dbReference type="Proteomes" id="UP001059480">
    <property type="component" value="Unassembled WGS sequence"/>
</dbReference>
<dbReference type="PANTHER" id="PTHR11373">
    <property type="entry name" value="DEOXYNUCLEOSIDE TRIPHOSPHATE TRIPHOSPHOHYDROLASE"/>
    <property type="match status" value="1"/>
</dbReference>
<dbReference type="Gene3D" id="1.10.3550.10">
    <property type="entry name" value="eoxyguanosinetriphosphate triphosphohydrolase domain-like"/>
    <property type="match status" value="1"/>
</dbReference>
<dbReference type="InterPro" id="IPR027432">
    <property type="entry name" value="dGTP_triphosphohydrolase_C"/>
</dbReference>
<protein>
    <submittedName>
        <fullName evidence="3">Deoxyguanosinetriphosphate triphosphohydrolase</fullName>
    </submittedName>
</protein>
<evidence type="ECO:0000313" key="4">
    <source>
        <dbReference type="Proteomes" id="UP001059480"/>
    </source>
</evidence>
<organism evidence="3 4">
    <name type="scientific">Granulicatella seriolae</name>
    <dbReference type="NCBI Taxonomy" id="2967226"/>
    <lineage>
        <taxon>Bacteria</taxon>
        <taxon>Bacillati</taxon>
        <taxon>Bacillota</taxon>
        <taxon>Bacilli</taxon>
        <taxon>Lactobacillales</taxon>
        <taxon>Carnobacteriaceae</taxon>
        <taxon>Granulicatella</taxon>
    </lineage>
</organism>
<dbReference type="CDD" id="cd00077">
    <property type="entry name" value="HDc"/>
    <property type="match status" value="1"/>
</dbReference>
<dbReference type="Gene3D" id="1.10.3210.10">
    <property type="entry name" value="Hypothetical protein af1432"/>
    <property type="match status" value="1"/>
</dbReference>
<evidence type="ECO:0000256" key="1">
    <source>
        <dbReference type="ARBA" id="ARBA00022801"/>
    </source>
</evidence>
<dbReference type="InterPro" id="IPR023293">
    <property type="entry name" value="dGTP_triP_hydro_central_sf"/>
</dbReference>
<reference evidence="3" key="2">
    <citation type="journal article" date="2023" name="Curr. Microbiol.">
        <title>Granulicatella seriolae sp. nov., a Novel Facultative Anaerobe Isolated from Yellowtail Marine Fish.</title>
        <authorList>
            <person name="Lee M."/>
            <person name="Choi Y.J."/>
            <person name="Farooq A."/>
            <person name="Jeong J.B."/>
            <person name="Jung M.Y."/>
        </authorList>
    </citation>
    <scope>NUCLEOTIDE SEQUENCE</scope>
    <source>
        <strain evidence="3">S8</strain>
    </source>
</reference>
<evidence type="ECO:0000259" key="2">
    <source>
        <dbReference type="PROSITE" id="PS51831"/>
    </source>
</evidence>
<dbReference type="NCBIfam" id="TIGR01353">
    <property type="entry name" value="dGTP_triPase"/>
    <property type="match status" value="1"/>
</dbReference>
<dbReference type="SUPFAM" id="SSF109604">
    <property type="entry name" value="HD-domain/PDEase-like"/>
    <property type="match status" value="1"/>
</dbReference>
<keyword evidence="1" id="KW-0378">Hydrolase</keyword>
<reference evidence="3" key="3">
    <citation type="journal article" date="2023" name="Microbiol. Resour. Announc.">
        <title>Draft Genome Sequence of Granulicatella sp. Strain S8, Isolated from a Marine Fish, Seriola quinqueradiata.</title>
        <authorList>
            <person name="Lee M."/>
            <person name="Farooq A."/>
            <person name="Jeong J.B."/>
            <person name="Jung M.Y."/>
        </authorList>
    </citation>
    <scope>NUCLEOTIDE SEQUENCE</scope>
    <source>
        <strain evidence="3">S8</strain>
    </source>
</reference>
<feature type="domain" description="HD" evidence="2">
    <location>
        <begin position="57"/>
        <end position="257"/>
    </location>
</feature>